<organism evidence="1 2">
    <name type="scientific">Brevibacterium antiquum CNRZ 918</name>
    <dbReference type="NCBI Taxonomy" id="1255637"/>
    <lineage>
        <taxon>Bacteria</taxon>
        <taxon>Bacillati</taxon>
        <taxon>Actinomycetota</taxon>
        <taxon>Actinomycetes</taxon>
        <taxon>Micrococcales</taxon>
        <taxon>Brevibacteriaceae</taxon>
        <taxon>Brevibacterium</taxon>
    </lineage>
</organism>
<dbReference type="EMBL" id="FXZD01000007">
    <property type="protein sequence ID" value="SMX97903.1"/>
    <property type="molecule type" value="Genomic_DNA"/>
</dbReference>
<proteinExistence type="predicted"/>
<gene>
    <name evidence="1" type="ORF">BANT918_02370</name>
</gene>
<sequence length="54" mass="5750">MVNSIGFLSHGSLGTHALEDVSNTDEQKAQATAVIKSWEPDSHADILDMLGLAK</sequence>
<evidence type="ECO:0000313" key="2">
    <source>
        <dbReference type="Proteomes" id="UP000234433"/>
    </source>
</evidence>
<protein>
    <submittedName>
        <fullName evidence="1">Uncharacterized protein</fullName>
    </submittedName>
</protein>
<dbReference type="AlphaFoldDB" id="A0A2H1KDR9"/>
<name>A0A2H1KDR9_9MICO</name>
<dbReference type="Proteomes" id="UP000234433">
    <property type="component" value="Unassembled WGS sequence"/>
</dbReference>
<reference evidence="1 2" key="1">
    <citation type="submission" date="2017-03" db="EMBL/GenBank/DDBJ databases">
        <authorList>
            <person name="Afonso C.L."/>
            <person name="Miller P.J."/>
            <person name="Scott M.A."/>
            <person name="Spackman E."/>
            <person name="Goraichik I."/>
            <person name="Dimitrov K.M."/>
            <person name="Suarez D.L."/>
            <person name="Swayne D.E."/>
        </authorList>
    </citation>
    <scope>NUCLEOTIDE SEQUENCE [LARGE SCALE GENOMIC DNA]</scope>
    <source>
        <strain evidence="1 2">CNRZ 918</strain>
    </source>
</reference>
<evidence type="ECO:0000313" key="1">
    <source>
        <dbReference type="EMBL" id="SMX97903.1"/>
    </source>
</evidence>
<accession>A0A2H1KDR9</accession>
<dbReference type="RefSeq" id="WP_167389460.1">
    <property type="nucleotide sequence ID" value="NZ_FXZD01000007.1"/>
</dbReference>